<organism evidence="4 5">
    <name type="scientific">Lacrimispora xylanolytica</name>
    <dbReference type="NCBI Taxonomy" id="29375"/>
    <lineage>
        <taxon>Bacteria</taxon>
        <taxon>Bacillati</taxon>
        <taxon>Bacillota</taxon>
        <taxon>Clostridia</taxon>
        <taxon>Lachnospirales</taxon>
        <taxon>Lachnospiraceae</taxon>
        <taxon>Lacrimispora</taxon>
    </lineage>
</organism>
<dbReference type="InterPro" id="IPR009057">
    <property type="entry name" value="Homeodomain-like_sf"/>
</dbReference>
<evidence type="ECO:0000259" key="3">
    <source>
        <dbReference type="PROSITE" id="PS50977"/>
    </source>
</evidence>
<feature type="DNA-binding region" description="H-T-H motif" evidence="2">
    <location>
        <begin position="34"/>
        <end position="53"/>
    </location>
</feature>
<keyword evidence="1 2" id="KW-0238">DNA-binding</keyword>
<dbReference type="Proteomes" id="UP001163115">
    <property type="component" value="Chromosome"/>
</dbReference>
<dbReference type="PANTHER" id="PTHR43479:SF7">
    <property type="entry name" value="TETR-FAMILY TRANSCRIPTIONAL REGULATOR"/>
    <property type="match status" value="1"/>
</dbReference>
<dbReference type="RefSeq" id="WP_268114915.1">
    <property type="nucleotide sequence ID" value="NZ_CP113524.1"/>
</dbReference>
<dbReference type="Pfam" id="PF17924">
    <property type="entry name" value="TetR_C_19"/>
    <property type="match status" value="1"/>
</dbReference>
<evidence type="ECO:0000256" key="2">
    <source>
        <dbReference type="PROSITE-ProRule" id="PRU00335"/>
    </source>
</evidence>
<dbReference type="Gene3D" id="1.10.357.10">
    <property type="entry name" value="Tetracycline Repressor, domain 2"/>
    <property type="match status" value="1"/>
</dbReference>
<dbReference type="InterPro" id="IPR050624">
    <property type="entry name" value="HTH-type_Tx_Regulator"/>
</dbReference>
<dbReference type="PANTHER" id="PTHR43479">
    <property type="entry name" value="ACREF/ENVCD OPERON REPRESSOR-RELATED"/>
    <property type="match status" value="1"/>
</dbReference>
<accession>A0ABY7AAA6</accession>
<dbReference type="InterPro" id="IPR001647">
    <property type="entry name" value="HTH_TetR"/>
</dbReference>
<evidence type="ECO:0000256" key="1">
    <source>
        <dbReference type="ARBA" id="ARBA00023125"/>
    </source>
</evidence>
<keyword evidence="5" id="KW-1185">Reference proteome</keyword>
<name>A0ABY7AAA6_9FIRM</name>
<dbReference type="SUPFAM" id="SSF46689">
    <property type="entry name" value="Homeodomain-like"/>
    <property type="match status" value="1"/>
</dbReference>
<feature type="domain" description="HTH tetR-type" evidence="3">
    <location>
        <begin position="11"/>
        <end position="71"/>
    </location>
</feature>
<dbReference type="EMBL" id="CP113524">
    <property type="protein sequence ID" value="WAJ23501.1"/>
    <property type="molecule type" value="Genomic_DNA"/>
</dbReference>
<reference evidence="4" key="1">
    <citation type="submission" date="2022-11" db="EMBL/GenBank/DDBJ databases">
        <title>Lacrimispora xylanolytica sy1, complete genome.</title>
        <authorList>
            <person name="Choi S."/>
        </authorList>
    </citation>
    <scope>NUCLEOTIDE SEQUENCE</scope>
    <source>
        <strain evidence="4">Sy1</strain>
    </source>
</reference>
<gene>
    <name evidence="4" type="ORF">OW255_18360</name>
</gene>
<dbReference type="Pfam" id="PF00440">
    <property type="entry name" value="TetR_N"/>
    <property type="match status" value="1"/>
</dbReference>
<proteinExistence type="predicted"/>
<sequence length="206" mass="24278">MPTERFYNLPKEKKEIIKQAAMAEFVRVPFEKASINKIIKEAGISRGSFYTYFEDKHDILAYIFEDAAENFQCAWERSAKKNHGDLWKTMESLLDGNVFDSQETILQLVKNIVDSVQMYGVTNHLSRDMSPGQFTMLMVMYESIDKSDFKDQSIETFGMLISMIFYEMARGLEWFYVHPEDKEKIKEVFREKLDILQYGIRKQNLK</sequence>
<protein>
    <submittedName>
        <fullName evidence="4">TetR/AcrR family transcriptional regulator</fullName>
    </submittedName>
</protein>
<evidence type="ECO:0000313" key="4">
    <source>
        <dbReference type="EMBL" id="WAJ23501.1"/>
    </source>
</evidence>
<evidence type="ECO:0000313" key="5">
    <source>
        <dbReference type="Proteomes" id="UP001163115"/>
    </source>
</evidence>
<dbReference type="PROSITE" id="PS50977">
    <property type="entry name" value="HTH_TETR_2"/>
    <property type="match status" value="1"/>
</dbReference>